<dbReference type="InterPro" id="IPR029058">
    <property type="entry name" value="AB_hydrolase_fold"/>
</dbReference>
<dbReference type="AlphaFoldDB" id="A0AAF0Y667"/>
<feature type="compositionally biased region" description="Polar residues" evidence="2">
    <location>
        <begin position="188"/>
        <end position="203"/>
    </location>
</feature>
<dbReference type="GeneID" id="87805764"/>
<evidence type="ECO:0000313" key="5">
    <source>
        <dbReference type="Proteomes" id="UP000827549"/>
    </source>
</evidence>
<dbReference type="SUPFAM" id="SSF53474">
    <property type="entry name" value="alpha/beta-Hydrolases"/>
    <property type="match status" value="1"/>
</dbReference>
<dbReference type="Gene3D" id="3.40.50.1820">
    <property type="entry name" value="alpha/beta hydrolase"/>
    <property type="match status" value="1"/>
</dbReference>
<evidence type="ECO:0000259" key="3">
    <source>
        <dbReference type="Pfam" id="PF07819"/>
    </source>
</evidence>
<dbReference type="GO" id="GO:0016788">
    <property type="term" value="F:hydrolase activity, acting on ester bonds"/>
    <property type="evidence" value="ECO:0007669"/>
    <property type="project" value="InterPro"/>
</dbReference>
<comment type="function">
    <text evidence="1">Involved in inositol deacylation of GPI-anchored proteins which plays important roles in the quality control and ER-associated degradation of GPI-anchored proteins.</text>
</comment>
<protein>
    <recommendedName>
        <fullName evidence="1">GPI inositol-deacylase</fullName>
        <ecNumber evidence="1">3.1.-.-</ecNumber>
    </recommendedName>
</protein>
<keyword evidence="1" id="KW-0378">Hydrolase</keyword>
<keyword evidence="5" id="KW-1185">Reference proteome</keyword>
<dbReference type="InterPro" id="IPR012908">
    <property type="entry name" value="PGAP1-ab_dom-like"/>
</dbReference>
<name>A0AAF0Y667_9TREE</name>
<evidence type="ECO:0000256" key="1">
    <source>
        <dbReference type="RuleBase" id="RU365011"/>
    </source>
</evidence>
<reference evidence="4" key="1">
    <citation type="submission" date="2023-10" db="EMBL/GenBank/DDBJ databases">
        <authorList>
            <person name="Noh H."/>
        </authorList>
    </citation>
    <scope>NUCLEOTIDE SEQUENCE</scope>
    <source>
        <strain evidence="4">DUCC4014</strain>
    </source>
</reference>
<feature type="region of interest" description="Disordered" evidence="2">
    <location>
        <begin position="82"/>
        <end position="116"/>
    </location>
</feature>
<evidence type="ECO:0000313" key="4">
    <source>
        <dbReference type="EMBL" id="WOO78979.1"/>
    </source>
</evidence>
<proteinExistence type="inferred from homology"/>
<keyword evidence="1" id="KW-0256">Endoplasmic reticulum</keyword>
<accession>A0AAF0Y667</accession>
<comment type="similarity">
    <text evidence="1">Belongs to the GPI inositol-deacylase family.</text>
</comment>
<keyword evidence="1" id="KW-0653">Protein transport</keyword>
<dbReference type="RefSeq" id="XP_062625011.1">
    <property type="nucleotide sequence ID" value="XM_062769027.1"/>
</dbReference>
<feature type="domain" description="GPI inositol-deacylase PGAP1-like alpha/beta" evidence="3">
    <location>
        <begin position="365"/>
        <end position="412"/>
    </location>
</feature>
<organism evidence="4 5">
    <name type="scientific">Vanrija pseudolonga</name>
    <dbReference type="NCBI Taxonomy" id="143232"/>
    <lineage>
        <taxon>Eukaryota</taxon>
        <taxon>Fungi</taxon>
        <taxon>Dikarya</taxon>
        <taxon>Basidiomycota</taxon>
        <taxon>Agaricomycotina</taxon>
        <taxon>Tremellomycetes</taxon>
        <taxon>Trichosporonales</taxon>
        <taxon>Trichosporonaceae</taxon>
        <taxon>Vanrija</taxon>
    </lineage>
</organism>
<feature type="compositionally biased region" description="Low complexity" evidence="2">
    <location>
        <begin position="34"/>
        <end position="43"/>
    </location>
</feature>
<dbReference type="GO" id="GO:0015031">
    <property type="term" value="P:protein transport"/>
    <property type="evidence" value="ECO:0007669"/>
    <property type="project" value="UniProtKB-KW"/>
</dbReference>
<dbReference type="EC" id="3.1.-.-" evidence="1"/>
<dbReference type="PANTHER" id="PTHR11440">
    <property type="entry name" value="LECITHIN-CHOLESTEROL ACYLTRANSFERASE-RELATED"/>
    <property type="match status" value="1"/>
</dbReference>
<dbReference type="Pfam" id="PF07819">
    <property type="entry name" value="PGAP1"/>
    <property type="match status" value="1"/>
</dbReference>
<dbReference type="GO" id="GO:0005789">
    <property type="term" value="C:endoplasmic reticulum membrane"/>
    <property type="evidence" value="ECO:0007669"/>
    <property type="project" value="UniProtKB-SubCell"/>
</dbReference>
<dbReference type="EMBL" id="CP086715">
    <property type="protein sequence ID" value="WOO78979.1"/>
    <property type="molecule type" value="Genomic_DNA"/>
</dbReference>
<keyword evidence="1" id="KW-0472">Membrane</keyword>
<feature type="region of interest" description="Disordered" evidence="2">
    <location>
        <begin position="154"/>
        <end position="211"/>
    </location>
</feature>
<dbReference type="Proteomes" id="UP000827549">
    <property type="component" value="Chromosome 2"/>
</dbReference>
<feature type="region of interest" description="Disordered" evidence="2">
    <location>
        <begin position="1"/>
        <end position="64"/>
    </location>
</feature>
<feature type="compositionally biased region" description="Low complexity" evidence="2">
    <location>
        <begin position="98"/>
        <end position="116"/>
    </location>
</feature>
<comment type="subcellular location">
    <subcellularLocation>
        <location evidence="1">Endoplasmic reticulum membrane</location>
    </subcellularLocation>
</comment>
<gene>
    <name evidence="4" type="primary">TGL2_0</name>
    <name evidence="4" type="ORF">LOC62_02G002517</name>
</gene>
<keyword evidence="1" id="KW-0813">Transport</keyword>
<sequence length="564" mass="61738">MLSDALGSSLDLPTPASSPSKGDLSSPDLRHSTSSNPSPSLDPISPPPRAHHAPHPPQHLRPALRPRLVSQLTRATLPTASLTYASAEDTPPRHQQRSVSYHVGQSSSSNQRQRSVSFTTATGTFTTGALSSSPTGERLSNRDLIAASIEHAFPDLDPTTGLPLDQSPSRRRRRSSVMSDASLPSLHIQRTITDLNRQPTSPTLERPGPSFPLMGGLALPKLPPLPPILKGSRSSGEISGQKRDLSTTASSSIDWTSWKPGWWNKNKDQVDPMLSEEDQAGTVAEEQKKHQLKYKTPKDPLIFCHGLLGFDILGPAGFTPLQISHWRGIREVLEANGVEVLICRVPATSSIAERAATLNDLIAEKYTGRTVNLIGHSMGGLDCRYLISMINPHRFQVASLTTISTPHRGSPFADYVIDDVIGRERLPQLIGMMESLQLPNQGDGAAFAALRTNAMKEFNTQVVDDPNVMYYSWGASFEPGLFDTFRWPHSVIMAKEGPNDGMVSVHSARWGEYRGTLNGVNHLDLVGWVNQVRYILSDWSGNPITFKPATFYLEISNFLAEQGF</sequence>
<evidence type="ECO:0000256" key="2">
    <source>
        <dbReference type="SAM" id="MobiDB-lite"/>
    </source>
</evidence>